<dbReference type="InterPro" id="IPR040423">
    <property type="entry name" value="PEA_transferase"/>
</dbReference>
<evidence type="ECO:0000256" key="1">
    <source>
        <dbReference type="ARBA" id="ARBA00004651"/>
    </source>
</evidence>
<keyword evidence="5 7" id="KW-1133">Transmembrane helix</keyword>
<comment type="subcellular location">
    <subcellularLocation>
        <location evidence="1">Cell membrane</location>
        <topology evidence="1">Multi-pass membrane protein</topology>
    </subcellularLocation>
</comment>
<evidence type="ECO:0000256" key="2">
    <source>
        <dbReference type="ARBA" id="ARBA00022475"/>
    </source>
</evidence>
<name>A0A134BC22_9BACT</name>
<feature type="transmembrane region" description="Helical" evidence="7">
    <location>
        <begin position="12"/>
        <end position="35"/>
    </location>
</feature>
<comment type="caution">
    <text evidence="9">The sequence shown here is derived from an EMBL/GenBank/DDBJ whole genome shotgun (WGS) entry which is preliminary data.</text>
</comment>
<dbReference type="CDD" id="cd16017">
    <property type="entry name" value="LptA"/>
    <property type="match status" value="1"/>
</dbReference>
<evidence type="ECO:0000313" key="10">
    <source>
        <dbReference type="Proteomes" id="UP000070531"/>
    </source>
</evidence>
<proteinExistence type="predicted"/>
<feature type="transmembrane region" description="Helical" evidence="7">
    <location>
        <begin position="126"/>
        <end position="147"/>
    </location>
</feature>
<keyword evidence="2" id="KW-1003">Cell membrane</keyword>
<organism evidence="9">
    <name type="scientific">Prevotella amnii</name>
    <dbReference type="NCBI Taxonomy" id="419005"/>
    <lineage>
        <taxon>Bacteria</taxon>
        <taxon>Pseudomonadati</taxon>
        <taxon>Bacteroidota</taxon>
        <taxon>Bacteroidia</taxon>
        <taxon>Bacteroidales</taxon>
        <taxon>Prevotellaceae</taxon>
        <taxon>Prevotella</taxon>
    </lineage>
</organism>
<dbReference type="AlphaFoldDB" id="A0A134BC22"/>
<dbReference type="GO" id="GO:0016776">
    <property type="term" value="F:phosphotransferase activity, phosphate group as acceptor"/>
    <property type="evidence" value="ECO:0007669"/>
    <property type="project" value="TreeGrafter"/>
</dbReference>
<evidence type="ECO:0000256" key="6">
    <source>
        <dbReference type="ARBA" id="ARBA00023136"/>
    </source>
</evidence>
<dbReference type="PANTHER" id="PTHR30443">
    <property type="entry name" value="INNER MEMBRANE PROTEIN"/>
    <property type="match status" value="1"/>
</dbReference>
<sequence length="589" mass="69205">MKEKLLYSFLKVGNFILEELPFIVIFVFCMCLNTLKDSILNWGGCCNLKYYSISFLLSVIFSCATRKNIFLKTIFYFITVFFFAVYMFLWLVFGTSISPLIVQLIVETNGRESSEFFTAFVFSKGAIITYVSVIVLIAIIVFFERLWKKIREKKWLKRKFFVFMLGIISIFLLIAGIFSSKLYYTLYKCQTYADLESWVIENIPFPMDSFTSTAYSIHALEATKNEIKIAVNLTKDIYRQPVTDEVNDSINIIYVLGESFIKSHASLYGYKLKTTPFMDTEEHKGNLVAFSDVVAPFNSTTLVEKNTFCCNSLSDGEEWYQTPYFPILFKKAGYKVLMWDIQRDFLKNAFFTFSVNSFMYNRELQKYAYTYAFDKSFLYDEDLVNDFFKKGESMMGKKNLIIFHLFGQHIDASERYPHGKKFSKFSYKDIKRSESYLTKDKKQDIAEYDNATFYNDYVIKKIAEKYANKNTIMIYFSDHGEEIYDYRDSKGRNAGGSGVTPNLLKYQYEVPFVIWYSNSFKKKYPKLVKEIRASKDKPFMTDNVCQILFHIVGMKTKWYKADRDLISPSYVARKRIIADKDYDKYVKNR</sequence>
<gene>
    <name evidence="9" type="ORF">HMPREF1860_01386</name>
</gene>
<accession>A0A134BC22</accession>
<keyword evidence="4 7" id="KW-0812">Transmembrane</keyword>
<feature type="transmembrane region" description="Helical" evidence="7">
    <location>
        <begin position="73"/>
        <end position="106"/>
    </location>
</feature>
<dbReference type="PATRIC" id="fig|419005.5.peg.1396"/>
<feature type="transmembrane region" description="Helical" evidence="7">
    <location>
        <begin position="41"/>
        <end position="61"/>
    </location>
</feature>
<evidence type="ECO:0000259" key="8">
    <source>
        <dbReference type="Pfam" id="PF00884"/>
    </source>
</evidence>
<dbReference type="GO" id="GO:0009244">
    <property type="term" value="P:lipopolysaccharide core region biosynthetic process"/>
    <property type="evidence" value="ECO:0007669"/>
    <property type="project" value="TreeGrafter"/>
</dbReference>
<evidence type="ECO:0000313" key="9">
    <source>
        <dbReference type="EMBL" id="KXB77489.1"/>
    </source>
</evidence>
<protein>
    <submittedName>
        <fullName evidence="9">Arylsulfatase</fullName>
    </submittedName>
</protein>
<dbReference type="EMBL" id="LSDL01000068">
    <property type="protein sequence ID" value="KXB77489.1"/>
    <property type="molecule type" value="Genomic_DNA"/>
</dbReference>
<reference evidence="9 10" key="1">
    <citation type="submission" date="2016-01" db="EMBL/GenBank/DDBJ databases">
        <authorList>
            <person name="Oliw E.H."/>
        </authorList>
    </citation>
    <scope>NUCLEOTIDE SEQUENCE [LARGE SCALE GENOMIC DNA]</scope>
    <source>
        <strain evidence="9 10">DNF00307</strain>
    </source>
</reference>
<dbReference type="PANTHER" id="PTHR30443:SF0">
    <property type="entry name" value="PHOSPHOETHANOLAMINE TRANSFERASE EPTA"/>
    <property type="match status" value="1"/>
</dbReference>
<dbReference type="InterPro" id="IPR017850">
    <property type="entry name" value="Alkaline_phosphatase_core_sf"/>
</dbReference>
<evidence type="ECO:0000256" key="7">
    <source>
        <dbReference type="SAM" id="Phobius"/>
    </source>
</evidence>
<dbReference type="Proteomes" id="UP000070531">
    <property type="component" value="Unassembled WGS sequence"/>
</dbReference>
<evidence type="ECO:0000256" key="3">
    <source>
        <dbReference type="ARBA" id="ARBA00022679"/>
    </source>
</evidence>
<keyword evidence="3" id="KW-0808">Transferase</keyword>
<evidence type="ECO:0000256" key="4">
    <source>
        <dbReference type="ARBA" id="ARBA00022692"/>
    </source>
</evidence>
<keyword evidence="6 7" id="KW-0472">Membrane</keyword>
<evidence type="ECO:0000256" key="5">
    <source>
        <dbReference type="ARBA" id="ARBA00022989"/>
    </source>
</evidence>
<dbReference type="InterPro" id="IPR000917">
    <property type="entry name" value="Sulfatase_N"/>
</dbReference>
<dbReference type="SUPFAM" id="SSF53649">
    <property type="entry name" value="Alkaline phosphatase-like"/>
    <property type="match status" value="1"/>
</dbReference>
<dbReference type="InterPro" id="IPR058130">
    <property type="entry name" value="PEA_transf_C"/>
</dbReference>
<dbReference type="STRING" id="419005.HMPREF1860_01386"/>
<dbReference type="GO" id="GO:0005886">
    <property type="term" value="C:plasma membrane"/>
    <property type="evidence" value="ECO:0007669"/>
    <property type="project" value="UniProtKB-SubCell"/>
</dbReference>
<dbReference type="Pfam" id="PF00884">
    <property type="entry name" value="Sulfatase"/>
    <property type="match status" value="1"/>
</dbReference>
<dbReference type="Gene3D" id="3.40.720.10">
    <property type="entry name" value="Alkaline Phosphatase, subunit A"/>
    <property type="match status" value="1"/>
</dbReference>
<feature type="domain" description="Sulfatase N-terminal" evidence="8">
    <location>
        <begin position="251"/>
        <end position="527"/>
    </location>
</feature>
<feature type="transmembrane region" description="Helical" evidence="7">
    <location>
        <begin position="159"/>
        <end position="178"/>
    </location>
</feature>